<dbReference type="Proteomes" id="UP000318296">
    <property type="component" value="Unassembled WGS sequence"/>
</dbReference>
<dbReference type="InterPro" id="IPR041633">
    <property type="entry name" value="Polbeta"/>
</dbReference>
<protein>
    <submittedName>
        <fullName evidence="2">DNA polymerase beta domain-containing protein</fullName>
    </submittedName>
</protein>
<name>A0A554LCW6_9BACT</name>
<reference evidence="2 3" key="1">
    <citation type="submission" date="2017-07" db="EMBL/GenBank/DDBJ databases">
        <title>Mechanisms for carbon and nitrogen cycling indicate functional differentiation within the Candidate Phyla Radiation.</title>
        <authorList>
            <person name="Danczak R.E."/>
            <person name="Johnston M.D."/>
            <person name="Kenah C."/>
            <person name="Slattery M."/>
            <person name="Wrighton K.C."/>
            <person name="Wilkins M.J."/>
        </authorList>
    </citation>
    <scope>NUCLEOTIDE SEQUENCE [LARGE SCALE GENOMIC DNA]</scope>
    <source>
        <strain evidence="2">Licking1014_96</strain>
    </source>
</reference>
<evidence type="ECO:0000313" key="3">
    <source>
        <dbReference type="Proteomes" id="UP000318296"/>
    </source>
</evidence>
<dbReference type="InterPro" id="IPR052548">
    <property type="entry name" value="Type_VII_TA_antitoxin"/>
</dbReference>
<organism evidence="2 3">
    <name type="scientific">Candidatus Berkelbacteria bacterium Licking1014_96</name>
    <dbReference type="NCBI Taxonomy" id="2017149"/>
    <lineage>
        <taxon>Bacteria</taxon>
        <taxon>Candidatus Berkelbacteria</taxon>
    </lineage>
</organism>
<dbReference type="AlphaFoldDB" id="A0A554LCW6"/>
<sequence length="112" mass="13479">MIYMEELSQEKQQKIREIVTKIAKAYQPEKIILFGSYAWGRPNQDSDLDFFIIKKTDEPTPKRIEDVDKIFLRREFPMDFLVYTPEQVVKREKMNDRFVINIIENGKTLYAR</sequence>
<dbReference type="Gene3D" id="3.30.460.10">
    <property type="entry name" value="Beta Polymerase, domain 2"/>
    <property type="match status" value="1"/>
</dbReference>
<dbReference type="PANTHER" id="PTHR33933:SF1">
    <property type="entry name" value="PROTEIN ADENYLYLTRANSFERASE MNTA-RELATED"/>
    <property type="match status" value="1"/>
</dbReference>
<evidence type="ECO:0000259" key="1">
    <source>
        <dbReference type="Pfam" id="PF18765"/>
    </source>
</evidence>
<dbReference type="EMBL" id="VMGH01000064">
    <property type="protein sequence ID" value="TSC90732.1"/>
    <property type="molecule type" value="Genomic_DNA"/>
</dbReference>
<dbReference type="InterPro" id="IPR043519">
    <property type="entry name" value="NT_sf"/>
</dbReference>
<feature type="domain" description="Polymerase beta nucleotidyltransferase" evidence="1">
    <location>
        <begin position="20"/>
        <end position="112"/>
    </location>
</feature>
<gene>
    <name evidence="2" type="ORF">CEN92_409</name>
</gene>
<dbReference type="SUPFAM" id="SSF81301">
    <property type="entry name" value="Nucleotidyltransferase"/>
    <property type="match status" value="1"/>
</dbReference>
<dbReference type="PANTHER" id="PTHR33933">
    <property type="entry name" value="NUCLEOTIDYLTRANSFERASE"/>
    <property type="match status" value="1"/>
</dbReference>
<comment type="caution">
    <text evidence="2">The sequence shown here is derived from an EMBL/GenBank/DDBJ whole genome shotgun (WGS) entry which is preliminary data.</text>
</comment>
<evidence type="ECO:0000313" key="2">
    <source>
        <dbReference type="EMBL" id="TSC90732.1"/>
    </source>
</evidence>
<accession>A0A554LCW6</accession>
<proteinExistence type="predicted"/>
<dbReference type="CDD" id="cd05403">
    <property type="entry name" value="NT_KNTase_like"/>
    <property type="match status" value="1"/>
</dbReference>
<dbReference type="Pfam" id="PF18765">
    <property type="entry name" value="Polbeta"/>
    <property type="match status" value="1"/>
</dbReference>